<sequence length="80" mass="8877">MKLLVRNLARTTTAEELKALFEEHGTVVSSNLVLDAETGQSKGFGFVEMPEFEEATKAMQALNMTKIAKNTIRVKEAKAY</sequence>
<dbReference type="InterPro" id="IPR000504">
    <property type="entry name" value="RRM_dom"/>
</dbReference>
<comment type="caution">
    <text evidence="3">The sequence shown here is derived from an EMBL/GenBank/DDBJ whole genome shotgun (WGS) entry which is preliminary data.</text>
</comment>
<dbReference type="PANTHER" id="PTHR48025">
    <property type="entry name" value="OS02G0815200 PROTEIN"/>
    <property type="match status" value="1"/>
</dbReference>
<dbReference type="SMART" id="SM00360">
    <property type="entry name" value="RRM"/>
    <property type="match status" value="1"/>
</dbReference>
<organism evidence="3 4">
    <name type="scientific">Vibrio genomosp. F6 str. FF-238</name>
    <dbReference type="NCBI Taxonomy" id="1191298"/>
    <lineage>
        <taxon>Bacteria</taxon>
        <taxon>Pseudomonadati</taxon>
        <taxon>Pseudomonadota</taxon>
        <taxon>Gammaproteobacteria</taxon>
        <taxon>Vibrionales</taxon>
        <taxon>Vibrionaceae</taxon>
        <taxon>Vibrio</taxon>
    </lineage>
</organism>
<dbReference type="RefSeq" id="WP_017053810.1">
    <property type="nucleotide sequence ID" value="NZ_AJYW02000001.1"/>
</dbReference>
<evidence type="ECO:0000313" key="3">
    <source>
        <dbReference type="EMBL" id="OEE81413.1"/>
    </source>
</evidence>
<dbReference type="PANTHER" id="PTHR48025:SF11">
    <property type="entry name" value="RNA-BINDING PROTEIN CP33, CHLOROPLASTIC"/>
    <property type="match status" value="1"/>
</dbReference>
<feature type="domain" description="RRM" evidence="2">
    <location>
        <begin position="1"/>
        <end position="79"/>
    </location>
</feature>
<dbReference type="GO" id="GO:1901259">
    <property type="term" value="P:chloroplast rRNA processing"/>
    <property type="evidence" value="ECO:0007669"/>
    <property type="project" value="TreeGrafter"/>
</dbReference>
<dbReference type="Pfam" id="PF00076">
    <property type="entry name" value="RRM_1"/>
    <property type="match status" value="1"/>
</dbReference>
<dbReference type="Gene3D" id="3.30.70.330">
    <property type="match status" value="1"/>
</dbReference>
<evidence type="ECO:0000256" key="1">
    <source>
        <dbReference type="ARBA" id="ARBA00022884"/>
    </source>
</evidence>
<evidence type="ECO:0000259" key="2">
    <source>
        <dbReference type="PROSITE" id="PS50102"/>
    </source>
</evidence>
<dbReference type="AlphaFoldDB" id="A0A1E5DC86"/>
<keyword evidence="4" id="KW-1185">Reference proteome</keyword>
<keyword evidence="1" id="KW-0694">RNA-binding</keyword>
<dbReference type="InterPro" id="IPR012677">
    <property type="entry name" value="Nucleotide-bd_a/b_plait_sf"/>
</dbReference>
<dbReference type="InterPro" id="IPR050502">
    <property type="entry name" value="Euk_RNA-bind_prot"/>
</dbReference>
<proteinExistence type="predicted"/>
<evidence type="ECO:0000313" key="4">
    <source>
        <dbReference type="Proteomes" id="UP000094165"/>
    </source>
</evidence>
<dbReference type="EMBL" id="AJYW02000001">
    <property type="protein sequence ID" value="OEE81413.1"/>
    <property type="molecule type" value="Genomic_DNA"/>
</dbReference>
<accession>A0A1E5DC86</accession>
<reference evidence="3 4" key="1">
    <citation type="journal article" date="2012" name="Science">
        <title>Ecological populations of bacteria act as socially cohesive units of antibiotic production and resistance.</title>
        <authorList>
            <person name="Cordero O.X."/>
            <person name="Wildschutte H."/>
            <person name="Kirkup B."/>
            <person name="Proehl S."/>
            <person name="Ngo L."/>
            <person name="Hussain F."/>
            <person name="Le Roux F."/>
            <person name="Mincer T."/>
            <person name="Polz M.F."/>
        </authorList>
    </citation>
    <scope>NUCLEOTIDE SEQUENCE [LARGE SCALE GENOMIC DNA]</scope>
    <source>
        <strain evidence="3 4">FF-238</strain>
    </source>
</reference>
<protein>
    <submittedName>
        <fullName evidence="3">RNA recognition motif containing protein</fullName>
    </submittedName>
</protein>
<dbReference type="InterPro" id="IPR035979">
    <property type="entry name" value="RBD_domain_sf"/>
</dbReference>
<dbReference type="Proteomes" id="UP000094165">
    <property type="component" value="Unassembled WGS sequence"/>
</dbReference>
<dbReference type="GO" id="GO:0003729">
    <property type="term" value="F:mRNA binding"/>
    <property type="evidence" value="ECO:0007669"/>
    <property type="project" value="TreeGrafter"/>
</dbReference>
<dbReference type="PROSITE" id="PS50102">
    <property type="entry name" value="RRM"/>
    <property type="match status" value="1"/>
</dbReference>
<name>A0A1E5DC86_9VIBR</name>
<dbReference type="SUPFAM" id="SSF54928">
    <property type="entry name" value="RNA-binding domain, RBD"/>
    <property type="match status" value="1"/>
</dbReference>
<gene>
    <name evidence="3" type="ORF">A130_00035</name>
</gene>